<dbReference type="SUPFAM" id="SSF47090">
    <property type="entry name" value="PGBD-like"/>
    <property type="match status" value="1"/>
</dbReference>
<evidence type="ECO:0000313" key="2">
    <source>
        <dbReference type="EMBL" id="SNT58572.1"/>
    </source>
</evidence>
<dbReference type="Gene3D" id="1.10.101.10">
    <property type="entry name" value="PGBD-like superfamily/PGBD"/>
    <property type="match status" value="1"/>
</dbReference>
<feature type="chain" id="PRO_5012082761" description="Peptidoglycan binding domain-containing protein" evidence="1">
    <location>
        <begin position="30"/>
        <end position="146"/>
    </location>
</feature>
<gene>
    <name evidence="2" type="ORF">SAMN05421812_11124</name>
</gene>
<feature type="signal peptide" evidence="1">
    <location>
        <begin position="1"/>
        <end position="29"/>
    </location>
</feature>
<dbReference type="OrthoDB" id="3828307at2"/>
<dbReference type="RefSeq" id="WP_089252888.1">
    <property type="nucleotide sequence ID" value="NZ_FZPH01000011.1"/>
</dbReference>
<evidence type="ECO:0000256" key="1">
    <source>
        <dbReference type="SAM" id="SignalP"/>
    </source>
</evidence>
<accession>A0A239NV39</accession>
<keyword evidence="1" id="KW-0732">Signal</keyword>
<reference evidence="2 3" key="1">
    <citation type="submission" date="2017-06" db="EMBL/GenBank/DDBJ databases">
        <authorList>
            <person name="Kim H.J."/>
            <person name="Triplett B.A."/>
        </authorList>
    </citation>
    <scope>NUCLEOTIDE SEQUENCE [LARGE SCALE GENOMIC DNA]</scope>
    <source>
        <strain evidence="2 3">CGMCC 4.5593</strain>
    </source>
</reference>
<organism evidence="2 3">
    <name type="scientific">Asanoa hainanensis</name>
    <dbReference type="NCBI Taxonomy" id="560556"/>
    <lineage>
        <taxon>Bacteria</taxon>
        <taxon>Bacillati</taxon>
        <taxon>Actinomycetota</taxon>
        <taxon>Actinomycetes</taxon>
        <taxon>Micromonosporales</taxon>
        <taxon>Micromonosporaceae</taxon>
        <taxon>Asanoa</taxon>
    </lineage>
</organism>
<dbReference type="Proteomes" id="UP000198362">
    <property type="component" value="Unassembled WGS sequence"/>
</dbReference>
<dbReference type="EMBL" id="FZPH01000011">
    <property type="protein sequence ID" value="SNT58572.1"/>
    <property type="molecule type" value="Genomic_DNA"/>
</dbReference>
<dbReference type="InterPro" id="IPR036366">
    <property type="entry name" value="PGBDSf"/>
</dbReference>
<evidence type="ECO:0008006" key="4">
    <source>
        <dbReference type="Google" id="ProtNLM"/>
    </source>
</evidence>
<protein>
    <recommendedName>
        <fullName evidence="4">Peptidoglycan binding domain-containing protein</fullName>
    </recommendedName>
</protein>
<dbReference type="AlphaFoldDB" id="A0A239NV39"/>
<name>A0A239NV39_9ACTN</name>
<proteinExistence type="predicted"/>
<keyword evidence="3" id="KW-1185">Reference proteome</keyword>
<evidence type="ECO:0000313" key="3">
    <source>
        <dbReference type="Proteomes" id="UP000198362"/>
    </source>
</evidence>
<dbReference type="InterPro" id="IPR036365">
    <property type="entry name" value="PGBD-like_sf"/>
</dbReference>
<sequence length="146" mass="15864">MVKSKVLRWLAVAVVAAGLHVLAPGAAHAATPQCNGSGVLIRNGNSAWIPAYQSSNFNCWLGRGSHNSGVGELQRNLNDIWGGTPGYTMLSVDNDYGPRTESMVRFAQQQYKNDDRPWVSVDGGYGPQTRGLICWTTFNTNACITY</sequence>